<dbReference type="AlphaFoldDB" id="A0A7W6ETE7"/>
<evidence type="ECO:0000313" key="3">
    <source>
        <dbReference type="EMBL" id="MBB3841770.1"/>
    </source>
</evidence>
<feature type="signal peptide" evidence="2">
    <location>
        <begin position="1"/>
        <end position="27"/>
    </location>
</feature>
<dbReference type="InterPro" id="IPR028974">
    <property type="entry name" value="TSP_type-3_rpt"/>
</dbReference>
<comment type="caution">
    <text evidence="3">The sequence shown here is derived from an EMBL/GenBank/DDBJ whole genome shotgun (WGS) entry which is preliminary data.</text>
</comment>
<feature type="region of interest" description="Disordered" evidence="1">
    <location>
        <begin position="698"/>
        <end position="766"/>
    </location>
</feature>
<dbReference type="GO" id="GO:0005509">
    <property type="term" value="F:calcium ion binding"/>
    <property type="evidence" value="ECO:0007669"/>
    <property type="project" value="InterPro"/>
</dbReference>
<feature type="chain" id="PRO_5031357018" description="Ig-like domain-containing protein" evidence="2">
    <location>
        <begin position="28"/>
        <end position="941"/>
    </location>
</feature>
<evidence type="ECO:0000256" key="1">
    <source>
        <dbReference type="SAM" id="MobiDB-lite"/>
    </source>
</evidence>
<name>A0A7W6ETE7_9BACT</name>
<evidence type="ECO:0000256" key="2">
    <source>
        <dbReference type="SAM" id="SignalP"/>
    </source>
</evidence>
<evidence type="ECO:0000313" key="4">
    <source>
        <dbReference type="Proteomes" id="UP000541352"/>
    </source>
</evidence>
<dbReference type="Gene3D" id="4.10.1080.10">
    <property type="entry name" value="TSP type-3 repeat"/>
    <property type="match status" value="1"/>
</dbReference>
<protein>
    <recommendedName>
        <fullName evidence="5">Ig-like domain-containing protein</fullName>
    </recommendedName>
</protein>
<gene>
    <name evidence="3" type="ORF">FHS57_005799</name>
</gene>
<dbReference type="EMBL" id="JACIBY010000021">
    <property type="protein sequence ID" value="MBB3841770.1"/>
    <property type="molecule type" value="Genomic_DNA"/>
</dbReference>
<keyword evidence="4" id="KW-1185">Reference proteome</keyword>
<sequence length="941" mass="97051">MSMSLLPRLTSVLMIFVLLLFSQMVVAQIANAPCNTASAWTNATYNSLTPTVTNSVASAIPLCLGSISNEGNLTNTSTTDFATISITGLGCDGEISVKDGNDTYPAGTYAGYKVSGSGLLQASVGAKVTIKTLLGGSPRESFIATNTGIGINTSLLDPDGNITLGFVTTLSFDEIRIEYEALLAVLFSAQVYHPVIKRFCAAPALDCNTQTQLNNPTQPVYINATHTGISGGVCASCSVTNADNAISASTSDFATLSLTAALGTNASISVKNALNSYAIGTFAGFNISNSNLINANLLSGITIRTYLNNTPQESSTSATLVSVNSTLLSGSGKQLVGFITTKVFDEIQLEVTNLLGVANTTEVYNAVVQRFCAGPALNCSTVTNLVTPSYPAVVDVSNSGLVCAGCAVTNVNNVVDANTSNFASIDLAVGVGSSSSLSVKDVLTDYPIGTFAGADIENSSLIGVNLLSGATISTYKDGAFQESSGGNLISLQLLSSSRQIIGFVTTKSFDEIKITVSNFIGVNLGTTNVYNMVLKAATTAGVVAPSVSATTATNSCPFTTVNLDLLVTTPIPSGAALVWFTNNTHTGLAYATPTTAGAGIYYAYFYDSVTGCYSPASNAVTVTITSCAPDTDGDGYKDDVDLDDDNDGILDTVEDAATCSTVLFNGVANADCDGDGIPNSLDLDSDNDGINDVIEAGGVDVDGNGQADGTVNSSGIPASAAPGGTTPLNTDGQGGSDPYDLDSDNDGLTDFTEGGLRPELDADNNGVVDGNLDPDGDGILTPVDAIPNTWGDALLPDLNPTIEIDGLEFNSLFTNRDFIVNINEINNKPHVPNAPTTFRITKLSAFTISYATSSGSSNVGGGKPNSNSDWTFSETADFIIITANTGTTIPQNSFKAIGFNIARKDGIPTNTTQHITVAIYNGSAGEEKINNNLAQTTLANN</sequence>
<feature type="compositionally biased region" description="Polar residues" evidence="1">
    <location>
        <begin position="707"/>
        <end position="716"/>
    </location>
</feature>
<evidence type="ECO:0008006" key="5">
    <source>
        <dbReference type="Google" id="ProtNLM"/>
    </source>
</evidence>
<proteinExistence type="predicted"/>
<reference evidence="3 4" key="1">
    <citation type="submission" date="2020-08" db="EMBL/GenBank/DDBJ databases">
        <title>Genomic Encyclopedia of Type Strains, Phase IV (KMG-IV): sequencing the most valuable type-strain genomes for metagenomic binning, comparative biology and taxonomic classification.</title>
        <authorList>
            <person name="Goeker M."/>
        </authorList>
    </citation>
    <scope>NUCLEOTIDE SEQUENCE [LARGE SCALE GENOMIC DNA]</scope>
    <source>
        <strain evidence="3 4">DSM 17976</strain>
    </source>
</reference>
<dbReference type="Proteomes" id="UP000541352">
    <property type="component" value="Unassembled WGS sequence"/>
</dbReference>
<organism evidence="3 4">
    <name type="scientific">Runella defluvii</name>
    <dbReference type="NCBI Taxonomy" id="370973"/>
    <lineage>
        <taxon>Bacteria</taxon>
        <taxon>Pseudomonadati</taxon>
        <taxon>Bacteroidota</taxon>
        <taxon>Cytophagia</taxon>
        <taxon>Cytophagales</taxon>
        <taxon>Spirosomataceae</taxon>
        <taxon>Runella</taxon>
    </lineage>
</organism>
<keyword evidence="2" id="KW-0732">Signal</keyword>
<accession>A0A7W6ETE7</accession>